<protein>
    <submittedName>
        <fullName evidence="5">4'-phosphopantetheinyl transferase family protein</fullName>
    </submittedName>
</protein>
<gene>
    <name evidence="5" type="ORF">VTAP4600_A2008</name>
</gene>
<reference evidence="5 6" key="1">
    <citation type="submission" date="2017-10" db="EMBL/GenBank/DDBJ databases">
        <authorList>
            <person name="Banno H."/>
            <person name="Chua N.-H."/>
        </authorList>
    </citation>
    <scope>NUCLEOTIDE SEQUENCE [LARGE SCALE GENOMIC DNA]</scope>
    <source>
        <strain evidence="5">Vibrio tapetis CECT4600</strain>
    </source>
</reference>
<dbReference type="InterPro" id="IPR055066">
    <property type="entry name" value="AASDHPPT_N"/>
</dbReference>
<evidence type="ECO:0000259" key="4">
    <source>
        <dbReference type="Pfam" id="PF22624"/>
    </source>
</evidence>
<feature type="domain" description="4'-phosphopantetheinyl transferase" evidence="3">
    <location>
        <begin position="133"/>
        <end position="205"/>
    </location>
</feature>
<dbReference type="OrthoDB" id="9808281at2"/>
<dbReference type="GO" id="GO:0019878">
    <property type="term" value="P:lysine biosynthetic process via aminoadipic acid"/>
    <property type="evidence" value="ECO:0007669"/>
    <property type="project" value="TreeGrafter"/>
</dbReference>
<keyword evidence="2 5" id="KW-0808">Transferase</keyword>
<dbReference type="GO" id="GO:0008897">
    <property type="term" value="F:holo-[acyl-carrier-protein] synthase activity"/>
    <property type="evidence" value="ECO:0007669"/>
    <property type="project" value="InterPro"/>
</dbReference>
<dbReference type="PANTHER" id="PTHR12215">
    <property type="entry name" value="PHOSPHOPANTETHEINE TRANSFERASE"/>
    <property type="match status" value="1"/>
</dbReference>
<accession>A0A2N8ZDJ8</accession>
<dbReference type="InterPro" id="IPR050559">
    <property type="entry name" value="P-Pant_transferase_sf"/>
</dbReference>
<comment type="similarity">
    <text evidence="1">Belongs to the P-Pant transferase superfamily. Gsp/Sfp/HetI/AcpT family.</text>
</comment>
<dbReference type="GO" id="GO:0005829">
    <property type="term" value="C:cytosol"/>
    <property type="evidence" value="ECO:0007669"/>
    <property type="project" value="TreeGrafter"/>
</dbReference>
<dbReference type="Pfam" id="PF22624">
    <property type="entry name" value="AASDHPPT_N"/>
    <property type="match status" value="1"/>
</dbReference>
<evidence type="ECO:0000256" key="2">
    <source>
        <dbReference type="ARBA" id="ARBA00022679"/>
    </source>
</evidence>
<dbReference type="Pfam" id="PF01648">
    <property type="entry name" value="ACPS"/>
    <property type="match status" value="1"/>
</dbReference>
<evidence type="ECO:0000313" key="5">
    <source>
        <dbReference type="EMBL" id="SON49987.1"/>
    </source>
</evidence>
<dbReference type="RefSeq" id="WP_145958573.1">
    <property type="nucleotide sequence ID" value="NZ_LT960611.1"/>
</dbReference>
<dbReference type="AlphaFoldDB" id="A0A2N8ZDJ8"/>
<dbReference type="Gene3D" id="3.90.470.20">
    <property type="entry name" value="4'-phosphopantetheinyl transferase domain"/>
    <property type="match status" value="2"/>
</dbReference>
<name>A0A2N8ZDJ8_9VIBR</name>
<dbReference type="InterPro" id="IPR037143">
    <property type="entry name" value="4-PPantetheinyl_Trfase_dom_sf"/>
</dbReference>
<dbReference type="Proteomes" id="UP000235828">
    <property type="component" value="Chromosome A"/>
</dbReference>
<dbReference type="GO" id="GO:0000287">
    <property type="term" value="F:magnesium ion binding"/>
    <property type="evidence" value="ECO:0007669"/>
    <property type="project" value="InterPro"/>
</dbReference>
<sequence length="307" mass="34719">MSSIHTVQLWFCPLTSLDDGIDHLAVLRSTLNEDELAKVDRYRFPNARLQALYVRNYLRLILTHCARGSNLNIAPEQWRFKYGSKGKPHLCDEQYEQTGMDFNISHSGGYLLVAVVISGSFDHLPGGCNTLKLGVDIEESRPNTDIHAIHQHYFSQNESTRLLALPMSEQRRYFFDLWALKESYIKATGKGLSTPLHSFGFDMSNGLESKLPIQPHGSNLEGFEKELQPVSVMDLPQATLLEGILLERVQLGSISENSDEPQIWKNCMGRIGEEYRYAVSLCTETPFDLVIQANWLESSQLLAALRS</sequence>
<feature type="domain" description="4'-phosphopantetheinyl transferase N-terminal" evidence="4">
    <location>
        <begin position="25"/>
        <end position="114"/>
    </location>
</feature>
<dbReference type="SUPFAM" id="SSF56214">
    <property type="entry name" value="4'-phosphopantetheinyl transferase"/>
    <property type="match status" value="2"/>
</dbReference>
<dbReference type="PANTHER" id="PTHR12215:SF10">
    <property type="entry name" value="L-AMINOADIPATE-SEMIALDEHYDE DEHYDROGENASE-PHOSPHOPANTETHEINYL TRANSFERASE"/>
    <property type="match status" value="1"/>
</dbReference>
<evidence type="ECO:0000256" key="1">
    <source>
        <dbReference type="ARBA" id="ARBA00010990"/>
    </source>
</evidence>
<keyword evidence="6" id="KW-1185">Reference proteome</keyword>
<proteinExistence type="inferred from homology"/>
<dbReference type="KEGG" id="vta:A2008"/>
<evidence type="ECO:0000259" key="3">
    <source>
        <dbReference type="Pfam" id="PF01648"/>
    </source>
</evidence>
<dbReference type="EMBL" id="LT960611">
    <property type="protein sequence ID" value="SON49987.1"/>
    <property type="molecule type" value="Genomic_DNA"/>
</dbReference>
<dbReference type="InterPro" id="IPR008278">
    <property type="entry name" value="4-PPantetheinyl_Trfase_dom"/>
</dbReference>
<evidence type="ECO:0000313" key="6">
    <source>
        <dbReference type="Proteomes" id="UP000235828"/>
    </source>
</evidence>
<organism evidence="5 6">
    <name type="scientific">Vibrio tapetis subsp. tapetis</name>
    <dbReference type="NCBI Taxonomy" id="1671868"/>
    <lineage>
        <taxon>Bacteria</taxon>
        <taxon>Pseudomonadati</taxon>
        <taxon>Pseudomonadota</taxon>
        <taxon>Gammaproteobacteria</taxon>
        <taxon>Vibrionales</taxon>
        <taxon>Vibrionaceae</taxon>
        <taxon>Vibrio</taxon>
    </lineage>
</organism>